<organism evidence="2 3">
    <name type="scientific">Methanocella paludicola (strain DSM 17711 / JCM 13418 / NBRC 101707 / SANAE)</name>
    <dbReference type="NCBI Taxonomy" id="304371"/>
    <lineage>
        <taxon>Archaea</taxon>
        <taxon>Methanobacteriati</taxon>
        <taxon>Methanobacteriota</taxon>
        <taxon>Stenosarchaea group</taxon>
        <taxon>Methanomicrobia</taxon>
        <taxon>Methanocellales</taxon>
        <taxon>Methanocellaceae</taxon>
        <taxon>Methanocella</taxon>
    </lineage>
</organism>
<name>D1YYJ7_METPS</name>
<dbReference type="AlphaFoldDB" id="D1YYJ7"/>
<protein>
    <submittedName>
        <fullName evidence="2">Uncharacterized protein</fullName>
    </submittedName>
</protein>
<proteinExistence type="predicted"/>
<dbReference type="eggNOG" id="arCOG01937">
    <property type="taxonomic scope" value="Archaea"/>
</dbReference>
<keyword evidence="3" id="KW-1185">Reference proteome</keyword>
<dbReference type="GeneID" id="8681402"/>
<feature type="transmembrane region" description="Helical" evidence="1">
    <location>
        <begin position="459"/>
        <end position="478"/>
    </location>
</feature>
<reference evidence="2 3" key="1">
    <citation type="journal article" date="2007" name="Appl. Environ. Microbiol.">
        <title>Isolation of key methanogens for global methane emission from rice paddy fields: a novel isolate affiliated with the clone cluster rice cluster I.</title>
        <authorList>
            <person name="Sakai S."/>
            <person name="Imachi H."/>
            <person name="Sekiguchi Y."/>
            <person name="Ohashi A."/>
            <person name="Harada H."/>
            <person name="Kamagata Y."/>
        </authorList>
    </citation>
    <scope>NUCLEOTIDE SEQUENCE [LARGE SCALE GENOMIC DNA]</scope>
    <source>
        <strain evidence="3">DSM 17711 / JCM 13418 / NBRC 101707 / SANAE</strain>
    </source>
</reference>
<dbReference type="OrthoDB" id="384580at2157"/>
<dbReference type="InParanoid" id="D1YYJ7"/>
<keyword evidence="1" id="KW-1133">Transmembrane helix</keyword>
<evidence type="ECO:0000256" key="1">
    <source>
        <dbReference type="SAM" id="Phobius"/>
    </source>
</evidence>
<dbReference type="Proteomes" id="UP000001882">
    <property type="component" value="Chromosome"/>
</dbReference>
<reference evidence="3" key="3">
    <citation type="journal article" date="2011" name="PLoS ONE">
        <title>Genome sequence of a mesophilic hydrogenotrophic methanogen Methanocella paludicola, the first cultivated representative of the order Methanocellales.</title>
        <authorList>
            <person name="Sakai S."/>
            <person name="Takaki Y."/>
            <person name="Shimamura S."/>
            <person name="Sekine M."/>
            <person name="Tajima T."/>
            <person name="Kosugi H."/>
            <person name="Ichikawa N."/>
            <person name="Tasumi E."/>
            <person name="Hiraki A.T."/>
            <person name="Shimizu A."/>
            <person name="Kato Y."/>
            <person name="Nishiko R."/>
            <person name="Mori K."/>
            <person name="Fujita N."/>
            <person name="Imachi H."/>
            <person name="Takai K."/>
        </authorList>
    </citation>
    <scope>NUCLEOTIDE SEQUENCE [LARGE SCALE GENOMIC DNA]</scope>
    <source>
        <strain evidence="3">DSM 17711 / JCM 13418 / NBRC 101707 / SANAE</strain>
    </source>
</reference>
<dbReference type="RefSeq" id="WP_012900198.1">
    <property type="nucleotide sequence ID" value="NC_013665.1"/>
</dbReference>
<accession>D1YYJ7</accession>
<keyword evidence="1" id="KW-0812">Transmembrane</keyword>
<dbReference type="PROSITE" id="PS51257">
    <property type="entry name" value="PROKAR_LIPOPROTEIN"/>
    <property type="match status" value="1"/>
</dbReference>
<sequence length="483" mass="52790">MKGMRTIILPIILMAFIVLGAGTACAAVNVFVNATMPYDVLYKGEIVSANVTVKNNENFPVRIYSVGVHYDWMPESLFSSVDFGGSYVQVESNGITSPGQLLIQCDSNVSAGYHSFYYKIELTWYNSYTSTWVNETVVQPGTIYVESPLKPEALQELQFANKTLSEAKSSGFLGKKAIANVNNATGLLNDGWSAYNSGDYARALNDAKQAVDLVSNAKIEERNYRESIADVEKVVSTVNDKLKTVISTDDPATASAISEAEGYLNYTRQYIDAENFTAAMTYANLANGAADKAIQQQFYYSLKVNQTEAEKNKARAALDNAQAALNNAPNMTGTSSQSILDDARNKLGDATVMFDKKDYVNATITANVVTSLELQAEEDEASYRMMLARNKITSIGELKSPEAKGSLANASLMYNQSQRDYIASNFKDSILHADSALKLAENASVAEQQWRDQNPLSTVTPGFGILAALLAIGFIVIWNERKL</sequence>
<keyword evidence="1" id="KW-0472">Membrane</keyword>
<dbReference type="KEGG" id="mpd:MCP_1447"/>
<dbReference type="STRING" id="304371.MCP_1447"/>
<evidence type="ECO:0000313" key="3">
    <source>
        <dbReference type="Proteomes" id="UP000001882"/>
    </source>
</evidence>
<evidence type="ECO:0000313" key="2">
    <source>
        <dbReference type="EMBL" id="BAI61519.1"/>
    </source>
</evidence>
<gene>
    <name evidence="2" type="ordered locus">MCP_1447</name>
</gene>
<dbReference type="EMBL" id="AP011532">
    <property type="protein sequence ID" value="BAI61519.1"/>
    <property type="molecule type" value="Genomic_DNA"/>
</dbReference>
<reference evidence="2 3" key="2">
    <citation type="journal article" date="2008" name="Int. J. Syst. Evol. Microbiol.">
        <title>Methanocella paludicola gen. nov., sp. nov., a methane-producing archaeon, the first isolate of the lineage 'Rice Cluster I', and proposal of the new archaeal order Methanocellales ord. nov.</title>
        <authorList>
            <person name="Sakai S."/>
            <person name="Imachi H."/>
            <person name="Hanada S."/>
            <person name="Ohashi A."/>
            <person name="Harada H."/>
            <person name="Kamagata Y."/>
        </authorList>
    </citation>
    <scope>NUCLEOTIDE SEQUENCE [LARGE SCALE GENOMIC DNA]</scope>
    <source>
        <strain evidence="3">DSM 17711 / JCM 13418 / NBRC 101707 / SANAE</strain>
    </source>
</reference>